<dbReference type="Gramene" id="rna39042">
    <property type="protein sequence ID" value="RHN44875.1"/>
    <property type="gene ID" value="gene39042"/>
</dbReference>
<organism evidence="2 3">
    <name type="scientific">Medicago truncatula</name>
    <name type="common">Barrel medic</name>
    <name type="synonym">Medicago tribuloides</name>
    <dbReference type="NCBI Taxonomy" id="3880"/>
    <lineage>
        <taxon>Eukaryota</taxon>
        <taxon>Viridiplantae</taxon>
        <taxon>Streptophyta</taxon>
        <taxon>Embryophyta</taxon>
        <taxon>Tracheophyta</taxon>
        <taxon>Spermatophyta</taxon>
        <taxon>Magnoliopsida</taxon>
        <taxon>eudicotyledons</taxon>
        <taxon>Gunneridae</taxon>
        <taxon>Pentapetalae</taxon>
        <taxon>rosids</taxon>
        <taxon>fabids</taxon>
        <taxon>Fabales</taxon>
        <taxon>Fabaceae</taxon>
        <taxon>Papilionoideae</taxon>
        <taxon>50 kb inversion clade</taxon>
        <taxon>NPAAA clade</taxon>
        <taxon>Hologalegina</taxon>
        <taxon>IRL clade</taxon>
        <taxon>Trifolieae</taxon>
        <taxon>Medicago</taxon>
    </lineage>
</organism>
<evidence type="ECO:0000313" key="2">
    <source>
        <dbReference type="EMBL" id="RHN44875.1"/>
    </source>
</evidence>
<dbReference type="GO" id="GO:0016740">
    <property type="term" value="F:transferase activity"/>
    <property type="evidence" value="ECO:0007669"/>
    <property type="project" value="UniProtKB-KW"/>
</dbReference>
<dbReference type="EMBL" id="PSQE01000007">
    <property type="protein sequence ID" value="RHN44875.1"/>
    <property type="molecule type" value="Genomic_DNA"/>
</dbReference>
<keyword evidence="1 2" id="KW-0808">Transferase</keyword>
<sequence>MTSLLQRHLRLQKHFIASDAVYCETHFVPTLRSLLIPTNKKGLLYYHPVVSNQIQQLRHSLSSTLAFFQPLVGRLKITEYQDKTVSCSVICNNADVLFVHARSENTCVADILEPTYVPPIVDSFFALTGVRSYEGTSKPLLAVQVTELIDGIFIGCSFNHAVIDGKSVWHFINSWAEISRSCCHHQIFKHKSEQEYLKTK</sequence>
<dbReference type="Gene3D" id="3.30.559.10">
    <property type="entry name" value="Chloramphenicol acetyltransferase-like domain"/>
    <property type="match status" value="1"/>
</dbReference>
<proteinExistence type="predicted"/>
<gene>
    <name evidence="2" type="ORF">MtrunA17_Chr7g0224121</name>
</gene>
<dbReference type="InterPro" id="IPR023213">
    <property type="entry name" value="CAT-like_dom_sf"/>
</dbReference>
<evidence type="ECO:0000256" key="1">
    <source>
        <dbReference type="ARBA" id="ARBA00022679"/>
    </source>
</evidence>
<comment type="caution">
    <text evidence="2">The sequence shown here is derived from an EMBL/GenBank/DDBJ whole genome shotgun (WGS) entry which is preliminary data.</text>
</comment>
<name>A0A396H176_MEDTR</name>
<evidence type="ECO:0000313" key="3">
    <source>
        <dbReference type="Proteomes" id="UP000265566"/>
    </source>
</evidence>
<accession>A0A396H176</accession>
<dbReference type="PANTHER" id="PTHR31896">
    <property type="entry name" value="FAMILY REGULATORY PROTEIN, PUTATIVE (AFU_ORTHOLOGUE AFUA_3G14730)-RELATED"/>
    <property type="match status" value="1"/>
</dbReference>
<dbReference type="InterPro" id="IPR051283">
    <property type="entry name" value="Sec_Metabolite_Acyltrans"/>
</dbReference>
<reference evidence="3" key="1">
    <citation type="journal article" date="2018" name="Nat. Plants">
        <title>Whole-genome landscape of Medicago truncatula symbiotic genes.</title>
        <authorList>
            <person name="Pecrix Y."/>
            <person name="Staton S.E."/>
            <person name="Sallet E."/>
            <person name="Lelandais-Briere C."/>
            <person name="Moreau S."/>
            <person name="Carrere S."/>
            <person name="Blein T."/>
            <person name="Jardinaud M.F."/>
            <person name="Latrasse D."/>
            <person name="Zouine M."/>
            <person name="Zahm M."/>
            <person name="Kreplak J."/>
            <person name="Mayjonade B."/>
            <person name="Satge C."/>
            <person name="Perez M."/>
            <person name="Cauet S."/>
            <person name="Marande W."/>
            <person name="Chantry-Darmon C."/>
            <person name="Lopez-Roques C."/>
            <person name="Bouchez O."/>
            <person name="Berard A."/>
            <person name="Debelle F."/>
            <person name="Munos S."/>
            <person name="Bendahmane A."/>
            <person name="Berges H."/>
            <person name="Niebel A."/>
            <person name="Buitink J."/>
            <person name="Frugier F."/>
            <person name="Benhamed M."/>
            <person name="Crespi M."/>
            <person name="Gouzy J."/>
            <person name="Gamas P."/>
        </authorList>
    </citation>
    <scope>NUCLEOTIDE SEQUENCE [LARGE SCALE GENOMIC DNA]</scope>
    <source>
        <strain evidence="3">cv. Jemalong A17</strain>
    </source>
</reference>
<dbReference type="Proteomes" id="UP000265566">
    <property type="component" value="Chromosome 7"/>
</dbReference>
<dbReference type="Pfam" id="PF02458">
    <property type="entry name" value="Transferase"/>
    <property type="match status" value="1"/>
</dbReference>
<dbReference type="PANTHER" id="PTHR31896:SF43">
    <property type="entry name" value="PROTEIN ENHANCED PSEUDOMONAS SUSCEPTIBILITY 1"/>
    <property type="match status" value="1"/>
</dbReference>
<dbReference type="AlphaFoldDB" id="A0A396H176"/>
<protein>
    <submittedName>
        <fullName evidence="2">Putative transferase</fullName>
    </submittedName>
</protein>